<keyword evidence="3" id="KW-1015">Disulfide bond</keyword>
<dbReference type="GO" id="GO:0030313">
    <property type="term" value="C:cell envelope"/>
    <property type="evidence" value="ECO:0007669"/>
    <property type="project" value="UniProtKB-SubCell"/>
</dbReference>
<dbReference type="SUPFAM" id="SSF52833">
    <property type="entry name" value="Thioredoxin-like"/>
    <property type="match status" value="1"/>
</dbReference>
<dbReference type="PROSITE" id="PS51257">
    <property type="entry name" value="PROKAR_LIPOPROTEIN"/>
    <property type="match status" value="1"/>
</dbReference>
<sequence length="449" mass="52351">MRLVYTTLSLILLLVSCTPKKGSIYYKSNSGKSITAVKYSPLNATEEKVSLNKVSEAEYNYSIDATSYLTIHDDNFDLEFLVSPGQSIEITKEDGDVVFKGDNAAYNQSLYEIQRTFDGVYENINYKDLSILDFNKTIKDLENEMTSKISENLKKHQKEVLLQIIQIETSFIRINYDLQTRRAREEEYVLDDKADIKNFDLSIIDELYQQNFNYLSYYIPHYSDVKYFNNVIYQKSGEFYYALRADEYKRSNLPNNIKEKLIASDVSRSITNYGFNHNSETLLYQFLQDFPEFSHKNDLIALIKKHSTIKNGNPAPEIKDTFTSNGKFFDINQYKGKLVYINVWATWCTKCENQLIDMNSLRNKYDHNKINFITLSVDRDQQMWKNYMENNNLEINDNVWTSNVDRFYSGYKIFGLPRFILINQEGNIIDAFAPAPASTQLEELIAEAI</sequence>
<dbReference type="EMBL" id="JABAIL010000004">
    <property type="protein sequence ID" value="NLR92181.1"/>
    <property type="molecule type" value="Genomic_DNA"/>
</dbReference>
<dbReference type="GO" id="GO:0016491">
    <property type="term" value="F:oxidoreductase activity"/>
    <property type="evidence" value="ECO:0007669"/>
    <property type="project" value="InterPro"/>
</dbReference>
<keyword evidence="7" id="KW-1185">Reference proteome</keyword>
<dbReference type="InterPro" id="IPR036249">
    <property type="entry name" value="Thioredoxin-like_sf"/>
</dbReference>
<dbReference type="AlphaFoldDB" id="A0A7X8SL09"/>
<name>A0A7X8SL09_9BACT</name>
<keyword evidence="4" id="KW-0676">Redox-active center</keyword>
<protein>
    <submittedName>
        <fullName evidence="6">Redoxin family protein</fullName>
    </submittedName>
</protein>
<feature type="domain" description="Thioredoxin" evidence="5">
    <location>
        <begin position="309"/>
        <end position="449"/>
    </location>
</feature>
<dbReference type="Gene3D" id="3.40.30.10">
    <property type="entry name" value="Glutaredoxin"/>
    <property type="match status" value="1"/>
</dbReference>
<keyword evidence="2" id="KW-0201">Cytochrome c-type biogenesis</keyword>
<evidence type="ECO:0000256" key="4">
    <source>
        <dbReference type="ARBA" id="ARBA00023284"/>
    </source>
</evidence>
<dbReference type="PANTHER" id="PTHR42852:SF6">
    <property type="entry name" value="THIOL:DISULFIDE INTERCHANGE PROTEIN DSBE"/>
    <property type="match status" value="1"/>
</dbReference>
<dbReference type="InterPro" id="IPR050553">
    <property type="entry name" value="Thioredoxin_ResA/DsbE_sf"/>
</dbReference>
<dbReference type="Pfam" id="PF08534">
    <property type="entry name" value="Redoxin"/>
    <property type="match status" value="1"/>
</dbReference>
<dbReference type="CDD" id="cd02966">
    <property type="entry name" value="TlpA_like_family"/>
    <property type="match status" value="1"/>
</dbReference>
<evidence type="ECO:0000256" key="3">
    <source>
        <dbReference type="ARBA" id="ARBA00023157"/>
    </source>
</evidence>
<evidence type="ECO:0000259" key="5">
    <source>
        <dbReference type="PROSITE" id="PS51352"/>
    </source>
</evidence>
<gene>
    <name evidence="6" type="ORF">HGP29_13220</name>
</gene>
<organism evidence="6 7">
    <name type="scientific">Flammeovirga agarivorans</name>
    <dbReference type="NCBI Taxonomy" id="2726742"/>
    <lineage>
        <taxon>Bacteria</taxon>
        <taxon>Pseudomonadati</taxon>
        <taxon>Bacteroidota</taxon>
        <taxon>Cytophagia</taxon>
        <taxon>Cytophagales</taxon>
        <taxon>Flammeovirgaceae</taxon>
        <taxon>Flammeovirga</taxon>
    </lineage>
</organism>
<evidence type="ECO:0000256" key="2">
    <source>
        <dbReference type="ARBA" id="ARBA00022748"/>
    </source>
</evidence>
<dbReference type="PANTHER" id="PTHR42852">
    <property type="entry name" value="THIOL:DISULFIDE INTERCHANGE PROTEIN DSBE"/>
    <property type="match status" value="1"/>
</dbReference>
<proteinExistence type="predicted"/>
<accession>A0A7X8SL09</accession>
<evidence type="ECO:0000313" key="7">
    <source>
        <dbReference type="Proteomes" id="UP000585050"/>
    </source>
</evidence>
<evidence type="ECO:0000313" key="6">
    <source>
        <dbReference type="EMBL" id="NLR92181.1"/>
    </source>
</evidence>
<reference evidence="6 7" key="1">
    <citation type="submission" date="2020-04" db="EMBL/GenBank/DDBJ databases">
        <title>Flammeovirga sp. SR4, a novel species isolated from seawater.</title>
        <authorList>
            <person name="Wang X."/>
        </authorList>
    </citation>
    <scope>NUCLEOTIDE SEQUENCE [LARGE SCALE GENOMIC DNA]</scope>
    <source>
        <strain evidence="6 7">SR4</strain>
    </source>
</reference>
<dbReference type="GO" id="GO:0017004">
    <property type="term" value="P:cytochrome complex assembly"/>
    <property type="evidence" value="ECO:0007669"/>
    <property type="project" value="UniProtKB-KW"/>
</dbReference>
<comment type="caution">
    <text evidence="6">The sequence shown here is derived from an EMBL/GenBank/DDBJ whole genome shotgun (WGS) entry which is preliminary data.</text>
</comment>
<comment type="subcellular location">
    <subcellularLocation>
        <location evidence="1">Cell envelope</location>
    </subcellularLocation>
</comment>
<dbReference type="PROSITE" id="PS51352">
    <property type="entry name" value="THIOREDOXIN_2"/>
    <property type="match status" value="1"/>
</dbReference>
<dbReference type="InterPro" id="IPR013740">
    <property type="entry name" value="Redoxin"/>
</dbReference>
<dbReference type="InterPro" id="IPR013766">
    <property type="entry name" value="Thioredoxin_domain"/>
</dbReference>
<dbReference type="RefSeq" id="WP_168882901.1">
    <property type="nucleotide sequence ID" value="NZ_JABAIL010000004.1"/>
</dbReference>
<dbReference type="Proteomes" id="UP000585050">
    <property type="component" value="Unassembled WGS sequence"/>
</dbReference>
<evidence type="ECO:0000256" key="1">
    <source>
        <dbReference type="ARBA" id="ARBA00004196"/>
    </source>
</evidence>